<keyword evidence="1" id="KW-0472">Membrane</keyword>
<protein>
    <submittedName>
        <fullName evidence="2">DUF1275 domain-containing protein</fullName>
    </submittedName>
</protein>
<reference evidence="2 3" key="1">
    <citation type="submission" date="2022-02" db="EMBL/GenBank/DDBJ databases">
        <title>Genome sequence data of Kingella unionensis sp. nov. strain CICC 24913 (CCUG 75125).</title>
        <authorList>
            <person name="Xiao M."/>
        </authorList>
    </citation>
    <scope>NUCLEOTIDE SEQUENCE [LARGE SCALE GENOMIC DNA]</scope>
    <source>
        <strain evidence="2 3">CICC 24913</strain>
    </source>
</reference>
<sequence>MSRTRRPRKTVSHPFWQADKPYLHDSPISDFRFRLLGYLMALLAGAINAGGFFAVAGYTSHITGHLSNAADEFALGRWQTGLLALSGVLAYLTGATHSGWIILWAKRFRFHSSYALSMWMEALYLLLFGLLGVALSHIGSAMVPPTVLFLSFIMGMHNTVMTVLSGGAIRSTHMTGTVTDLGIELAKVLYYRRDTNPRLPDVKVNRPKMALFTGTVASFVIGGIIGAWGYHQIGYHFTLPVSATLFMLGFGSIGYDIRSRLRWYLMRREKQRPNEKQPENR</sequence>
<feature type="transmembrane region" description="Helical" evidence="1">
    <location>
        <begin position="35"/>
        <end position="58"/>
    </location>
</feature>
<keyword evidence="1" id="KW-1133">Transmembrane helix</keyword>
<feature type="transmembrane region" description="Helical" evidence="1">
    <location>
        <begin position="149"/>
        <end position="169"/>
    </location>
</feature>
<dbReference type="Pfam" id="PF06912">
    <property type="entry name" value="DUF1275"/>
    <property type="match status" value="1"/>
</dbReference>
<feature type="transmembrane region" description="Helical" evidence="1">
    <location>
        <begin position="209"/>
        <end position="231"/>
    </location>
</feature>
<keyword evidence="1" id="KW-0812">Transmembrane</keyword>
<accession>A0ABS9NPW8</accession>
<dbReference type="RefSeq" id="WP_238748391.1">
    <property type="nucleotide sequence ID" value="NZ_JAKOOW010000036.1"/>
</dbReference>
<dbReference type="InterPro" id="IPR010699">
    <property type="entry name" value="DUF1275"/>
</dbReference>
<dbReference type="Proteomes" id="UP001298424">
    <property type="component" value="Unassembled WGS sequence"/>
</dbReference>
<organism evidence="2 3">
    <name type="scientific">Kingella pumchi</name>
    <dbReference type="NCBI Taxonomy" id="2779506"/>
    <lineage>
        <taxon>Bacteria</taxon>
        <taxon>Pseudomonadati</taxon>
        <taxon>Pseudomonadota</taxon>
        <taxon>Betaproteobacteria</taxon>
        <taxon>Neisseriales</taxon>
        <taxon>Neisseriaceae</taxon>
        <taxon>Kingella</taxon>
    </lineage>
</organism>
<feature type="transmembrane region" description="Helical" evidence="1">
    <location>
        <begin position="237"/>
        <end position="257"/>
    </location>
</feature>
<keyword evidence="3" id="KW-1185">Reference proteome</keyword>
<dbReference type="EMBL" id="JAKOOW010000036">
    <property type="protein sequence ID" value="MCG6504841.1"/>
    <property type="molecule type" value="Genomic_DNA"/>
</dbReference>
<dbReference type="PANTHER" id="PTHR37314">
    <property type="entry name" value="SLR0142 PROTEIN"/>
    <property type="match status" value="1"/>
</dbReference>
<feature type="transmembrane region" description="Helical" evidence="1">
    <location>
        <begin position="123"/>
        <end position="143"/>
    </location>
</feature>
<name>A0ABS9NPW8_9NEIS</name>
<evidence type="ECO:0000313" key="3">
    <source>
        <dbReference type="Proteomes" id="UP001298424"/>
    </source>
</evidence>
<proteinExistence type="predicted"/>
<comment type="caution">
    <text evidence="2">The sequence shown here is derived from an EMBL/GenBank/DDBJ whole genome shotgun (WGS) entry which is preliminary data.</text>
</comment>
<evidence type="ECO:0000256" key="1">
    <source>
        <dbReference type="SAM" id="Phobius"/>
    </source>
</evidence>
<dbReference type="PANTHER" id="PTHR37314:SF4">
    <property type="entry name" value="UPF0700 TRANSMEMBRANE PROTEIN YOAK"/>
    <property type="match status" value="1"/>
</dbReference>
<evidence type="ECO:0000313" key="2">
    <source>
        <dbReference type="EMBL" id="MCG6504841.1"/>
    </source>
</evidence>
<gene>
    <name evidence="2" type="ORF">MB824_10075</name>
</gene>
<feature type="transmembrane region" description="Helical" evidence="1">
    <location>
        <begin position="78"/>
        <end position="103"/>
    </location>
</feature>